<dbReference type="InterPro" id="IPR051703">
    <property type="entry name" value="NF-kappa-B_Signaling_Reg"/>
</dbReference>
<dbReference type="InterPro" id="IPR019080">
    <property type="entry name" value="YqaJ_viral_recombinase"/>
</dbReference>
<dbReference type="SUPFAM" id="SSF52980">
    <property type="entry name" value="Restriction endonuclease-like"/>
    <property type="match status" value="1"/>
</dbReference>
<dbReference type="InterPro" id="IPR011335">
    <property type="entry name" value="Restrct_endonuc-II-like"/>
</dbReference>
<dbReference type="RefSeq" id="WP_260719867.1">
    <property type="nucleotide sequence ID" value="NZ_CP104377.1"/>
</dbReference>
<gene>
    <name evidence="2" type="ORF">N4T19_08090</name>
</gene>
<reference evidence="2" key="1">
    <citation type="submission" date="2022-09" db="EMBL/GenBank/DDBJ databases">
        <title>Bacterial diversity in gut of crayfish and pufferfish.</title>
        <authorList>
            <person name="Huang Y."/>
        </authorList>
    </citation>
    <scope>NUCLEOTIDE SEQUENCE</scope>
    <source>
        <strain evidence="2">PR12</strain>
    </source>
</reference>
<keyword evidence="3" id="KW-1185">Reference proteome</keyword>
<evidence type="ECO:0000313" key="3">
    <source>
        <dbReference type="Proteomes" id="UP001058290"/>
    </source>
</evidence>
<proteinExistence type="predicted"/>
<dbReference type="InterPro" id="IPR011604">
    <property type="entry name" value="PDDEXK-like_dom_sf"/>
</dbReference>
<dbReference type="CDD" id="cd22343">
    <property type="entry name" value="PDDEXK_lambda_exonuclease-like"/>
    <property type="match status" value="1"/>
</dbReference>
<dbReference type="Proteomes" id="UP001058290">
    <property type="component" value="Chromosome"/>
</dbReference>
<dbReference type="Gene3D" id="3.90.320.10">
    <property type="match status" value="1"/>
</dbReference>
<organism evidence="2 3">
    <name type="scientific">Comamonas squillarum</name>
    <dbReference type="NCBI Taxonomy" id="2977320"/>
    <lineage>
        <taxon>Bacteria</taxon>
        <taxon>Pseudomonadati</taxon>
        <taxon>Pseudomonadota</taxon>
        <taxon>Betaproteobacteria</taxon>
        <taxon>Burkholderiales</taxon>
        <taxon>Comamonadaceae</taxon>
        <taxon>Comamonas</taxon>
    </lineage>
</organism>
<dbReference type="Pfam" id="PF09588">
    <property type="entry name" value="YqaJ"/>
    <property type="match status" value="1"/>
</dbReference>
<name>A0ABY6A6D6_9BURK</name>
<feature type="domain" description="YqaJ viral recombinase" evidence="1">
    <location>
        <begin position="12"/>
        <end position="149"/>
    </location>
</feature>
<dbReference type="PANTHER" id="PTHR46609:SF6">
    <property type="entry name" value="EXONUCLEASE, PHAGE-TYPE_RECB, C-TERMINAL DOMAIN-CONTAINING PROTEIN-RELATED"/>
    <property type="match status" value="1"/>
</dbReference>
<evidence type="ECO:0000313" key="2">
    <source>
        <dbReference type="EMBL" id="UXC20056.1"/>
    </source>
</evidence>
<accession>A0ABY6A6D6</accession>
<protein>
    <submittedName>
        <fullName evidence="2">YqaJ viral recombinase family protein</fullName>
    </submittedName>
</protein>
<evidence type="ECO:0000259" key="1">
    <source>
        <dbReference type="Pfam" id="PF09588"/>
    </source>
</evidence>
<dbReference type="EMBL" id="CP104377">
    <property type="protein sequence ID" value="UXC20056.1"/>
    <property type="molecule type" value="Genomic_DNA"/>
</dbReference>
<dbReference type="PANTHER" id="PTHR46609">
    <property type="entry name" value="EXONUCLEASE, PHAGE-TYPE/RECB, C-TERMINAL DOMAIN-CONTAINING PROTEIN"/>
    <property type="match status" value="1"/>
</dbReference>
<sequence length="206" mass="23167">MKICEAAQRTDDWYAARLGKATGSRFADVLAGGKGLTRKAYATQLALEIISGKAAETYTSQDMEIGTEREPIARAEYEAFTGNFVEEVGFCLHDTLPAGVSPDGLIDEDGGVEIKCPKAKTHAEYLELTREPSAYTAQIQGCMWVTGRQWWDFVSYHPDFPENARLIVRRIPRDEAFIEKLQRAIEEFSQEVHRTVDLIRNYKNAA</sequence>